<name>A0ABY4C7F6_9BACT</name>
<dbReference type="Proteomes" id="UP000830116">
    <property type="component" value="Chromosome"/>
</dbReference>
<dbReference type="EMBL" id="CP093442">
    <property type="protein sequence ID" value="UOF00922.1"/>
    <property type="molecule type" value="Genomic_DNA"/>
</dbReference>
<proteinExistence type="predicted"/>
<evidence type="ECO:0000313" key="2">
    <source>
        <dbReference type="Proteomes" id="UP000830116"/>
    </source>
</evidence>
<gene>
    <name evidence="1" type="ORF">MNR06_14565</name>
</gene>
<reference evidence="1" key="1">
    <citation type="submission" date="2022-03" db="EMBL/GenBank/DDBJ databases">
        <title>Genome Identification and Characterization of new species Bdellovibrio reynosense LBG001 sp. nov. from a Mexico soil sample.</title>
        <authorList>
            <person name="Camilli A."/>
            <person name="Ajao Y."/>
            <person name="Guo X."/>
        </authorList>
    </citation>
    <scope>NUCLEOTIDE SEQUENCE</scope>
    <source>
        <strain evidence="1">LBG001</strain>
    </source>
</reference>
<sequence>MKLIIFLFIIFGGVFSGAQTVKKKTAVTPKNSFVFFLLNPELRYERSGSQEIEDRKPQNYSIAYYFQQYSVLLEYASFKEESGNATSSLRRMHTDALLFARYHFFKHSSPQMISTLYAAGGVGAFKEEVTSTLFTERRTDSSDAKFMSALAVGTEFLLPINKSVGLVAGAEGRALMGDGFDPNPIWSLLARIGIEFNF</sequence>
<protein>
    <submittedName>
        <fullName evidence="1">Uncharacterized protein</fullName>
    </submittedName>
</protein>
<evidence type="ECO:0000313" key="1">
    <source>
        <dbReference type="EMBL" id="UOF00922.1"/>
    </source>
</evidence>
<accession>A0ABY4C7F6</accession>
<keyword evidence="2" id="KW-1185">Reference proteome</keyword>
<dbReference type="RefSeq" id="WP_243537116.1">
    <property type="nucleotide sequence ID" value="NZ_CP093442.1"/>
</dbReference>
<organism evidence="1 2">
    <name type="scientific">Bdellovibrio reynosensis</name>
    <dbReference type="NCBI Taxonomy" id="2835041"/>
    <lineage>
        <taxon>Bacteria</taxon>
        <taxon>Pseudomonadati</taxon>
        <taxon>Bdellovibrionota</taxon>
        <taxon>Bdellovibrionia</taxon>
        <taxon>Bdellovibrionales</taxon>
        <taxon>Pseudobdellovibrionaceae</taxon>
        <taxon>Bdellovibrio</taxon>
    </lineage>
</organism>